<accession>A0A1Z4VRR2</accession>
<dbReference type="SUPFAM" id="SSF53335">
    <property type="entry name" value="S-adenosyl-L-methionine-dependent methyltransferases"/>
    <property type="match status" value="1"/>
</dbReference>
<evidence type="ECO:0000256" key="4">
    <source>
        <dbReference type="ARBA" id="ARBA00011905"/>
    </source>
</evidence>
<dbReference type="GO" id="GO:0008119">
    <property type="term" value="F:thiopurine S-methyltransferase activity"/>
    <property type="evidence" value="ECO:0007669"/>
    <property type="project" value="UniProtKB-UniRule"/>
</dbReference>
<keyword evidence="8 9" id="KW-0949">S-adenosyl-L-methionine</keyword>
<dbReference type="GO" id="GO:0005737">
    <property type="term" value="C:cytoplasm"/>
    <property type="evidence" value="ECO:0007669"/>
    <property type="project" value="UniProtKB-SubCell"/>
</dbReference>
<evidence type="ECO:0000256" key="6">
    <source>
        <dbReference type="ARBA" id="ARBA00022603"/>
    </source>
</evidence>
<reference evidence="10 11" key="1">
    <citation type="submission" date="2017-05" db="EMBL/GenBank/DDBJ databases">
        <title>Thiocyanate degradation by Thiohalobacter thiocyanaticus FOKN1.</title>
        <authorList>
            <person name="Oshiki M."/>
            <person name="Fukushima T."/>
            <person name="Kawano S."/>
            <person name="Nakagawa J."/>
        </authorList>
    </citation>
    <scope>NUCLEOTIDE SEQUENCE [LARGE SCALE GENOMIC DNA]</scope>
    <source>
        <strain evidence="10 11">FOKN1</strain>
    </source>
</reference>
<comment type="catalytic activity">
    <reaction evidence="1 9">
        <text>S-adenosyl-L-methionine + a thiopurine = S-adenosyl-L-homocysteine + a thiopurine S-methylether.</text>
        <dbReference type="EC" id="2.1.1.67"/>
    </reaction>
</comment>
<dbReference type="PROSITE" id="PS51585">
    <property type="entry name" value="SAM_MT_TPMT"/>
    <property type="match status" value="1"/>
</dbReference>
<dbReference type="GO" id="GO:0032259">
    <property type="term" value="P:methylation"/>
    <property type="evidence" value="ECO:0007669"/>
    <property type="project" value="UniProtKB-KW"/>
</dbReference>
<evidence type="ECO:0000256" key="5">
    <source>
        <dbReference type="ARBA" id="ARBA00022490"/>
    </source>
</evidence>
<dbReference type="Proteomes" id="UP000218765">
    <property type="component" value="Chromosome"/>
</dbReference>
<dbReference type="FunFam" id="3.40.50.150:FF:000101">
    <property type="entry name" value="Thiopurine S-methyltransferase"/>
    <property type="match status" value="1"/>
</dbReference>
<dbReference type="OrthoDB" id="9778208at2"/>
<name>A0A1Z4VRR2_9GAMM</name>
<dbReference type="InterPro" id="IPR029063">
    <property type="entry name" value="SAM-dependent_MTases_sf"/>
</dbReference>
<evidence type="ECO:0000256" key="2">
    <source>
        <dbReference type="ARBA" id="ARBA00004496"/>
    </source>
</evidence>
<protein>
    <recommendedName>
        <fullName evidence="4 9">Thiopurine S-methyltransferase</fullName>
        <ecNumber evidence="4 9">2.1.1.67</ecNumber>
    </recommendedName>
    <alternativeName>
        <fullName evidence="9">Thiopurine methyltransferase</fullName>
    </alternativeName>
</protein>
<dbReference type="InterPro" id="IPR008854">
    <property type="entry name" value="TPMT"/>
</dbReference>
<dbReference type="InterPro" id="IPR022474">
    <property type="entry name" value="Thiopur_S-MeTfrase_Se/Te_detox"/>
</dbReference>
<dbReference type="RefSeq" id="WP_096366287.1">
    <property type="nucleotide sequence ID" value="NZ_AP018052.1"/>
</dbReference>
<gene>
    <name evidence="9" type="primary">tpm</name>
    <name evidence="10" type="ORF">FOKN1_1779</name>
</gene>
<keyword evidence="11" id="KW-1185">Reference proteome</keyword>
<evidence type="ECO:0000313" key="10">
    <source>
        <dbReference type="EMBL" id="BAZ94165.1"/>
    </source>
</evidence>
<dbReference type="KEGG" id="ttc:FOKN1_1779"/>
<keyword evidence="7 9" id="KW-0808">Transferase</keyword>
<dbReference type="HAMAP" id="MF_00812">
    <property type="entry name" value="Thiopur_methtran"/>
    <property type="match status" value="1"/>
</dbReference>
<organism evidence="10 11">
    <name type="scientific">Thiohalobacter thiocyanaticus</name>
    <dbReference type="NCBI Taxonomy" id="585455"/>
    <lineage>
        <taxon>Bacteria</taxon>
        <taxon>Pseudomonadati</taxon>
        <taxon>Pseudomonadota</taxon>
        <taxon>Gammaproteobacteria</taxon>
        <taxon>Thiohalobacterales</taxon>
        <taxon>Thiohalobacteraceae</taxon>
        <taxon>Thiohalobacter</taxon>
    </lineage>
</organism>
<evidence type="ECO:0000256" key="3">
    <source>
        <dbReference type="ARBA" id="ARBA00008145"/>
    </source>
</evidence>
<feature type="binding site" evidence="9">
    <location>
        <position position="10"/>
    </location>
    <ligand>
        <name>S-adenosyl-L-methionine</name>
        <dbReference type="ChEBI" id="CHEBI:59789"/>
    </ligand>
</feature>
<dbReference type="NCBIfam" id="TIGR03840">
    <property type="entry name" value="TMPT_Se_Te"/>
    <property type="match status" value="1"/>
</dbReference>
<dbReference type="PANTHER" id="PTHR10259">
    <property type="entry name" value="THIOPURINE S-METHYLTRANSFERASE"/>
    <property type="match status" value="1"/>
</dbReference>
<dbReference type="EMBL" id="AP018052">
    <property type="protein sequence ID" value="BAZ94165.1"/>
    <property type="molecule type" value="Genomic_DNA"/>
</dbReference>
<comment type="subcellular location">
    <subcellularLocation>
        <location evidence="2 9">Cytoplasm</location>
    </subcellularLocation>
</comment>
<dbReference type="AlphaFoldDB" id="A0A1Z4VRR2"/>
<evidence type="ECO:0000256" key="7">
    <source>
        <dbReference type="ARBA" id="ARBA00022679"/>
    </source>
</evidence>
<feature type="binding site" evidence="9">
    <location>
        <position position="123"/>
    </location>
    <ligand>
        <name>S-adenosyl-L-methionine</name>
        <dbReference type="ChEBI" id="CHEBI:59789"/>
    </ligand>
</feature>
<evidence type="ECO:0000256" key="9">
    <source>
        <dbReference type="HAMAP-Rule" id="MF_00812"/>
    </source>
</evidence>
<feature type="binding site" evidence="9">
    <location>
        <position position="45"/>
    </location>
    <ligand>
        <name>S-adenosyl-L-methionine</name>
        <dbReference type="ChEBI" id="CHEBI:59789"/>
    </ligand>
</feature>
<proteinExistence type="inferred from homology"/>
<dbReference type="Pfam" id="PF05724">
    <property type="entry name" value="TPMT"/>
    <property type="match status" value="1"/>
</dbReference>
<evidence type="ECO:0000256" key="8">
    <source>
        <dbReference type="ARBA" id="ARBA00022691"/>
    </source>
</evidence>
<feature type="binding site" evidence="9">
    <location>
        <position position="66"/>
    </location>
    <ligand>
        <name>S-adenosyl-L-methionine</name>
        <dbReference type="ChEBI" id="CHEBI:59789"/>
    </ligand>
</feature>
<keyword evidence="5 9" id="KW-0963">Cytoplasm</keyword>
<evidence type="ECO:0000313" key="11">
    <source>
        <dbReference type="Proteomes" id="UP000218765"/>
    </source>
</evidence>
<dbReference type="NCBIfam" id="NF009732">
    <property type="entry name" value="PRK13255.1"/>
    <property type="match status" value="1"/>
</dbReference>
<dbReference type="PANTHER" id="PTHR10259:SF11">
    <property type="entry name" value="THIOPURINE S-METHYLTRANSFERASE"/>
    <property type="match status" value="1"/>
</dbReference>
<evidence type="ECO:0000256" key="1">
    <source>
        <dbReference type="ARBA" id="ARBA00000903"/>
    </source>
</evidence>
<dbReference type="EC" id="2.1.1.67" evidence="4 9"/>
<dbReference type="PIRSF" id="PIRSF023956">
    <property type="entry name" value="Thiopurine_S-methyltransferase"/>
    <property type="match status" value="1"/>
</dbReference>
<dbReference type="Gene3D" id="3.40.50.150">
    <property type="entry name" value="Vaccinia Virus protein VP39"/>
    <property type="match status" value="1"/>
</dbReference>
<dbReference type="GO" id="GO:0010038">
    <property type="term" value="P:response to metal ion"/>
    <property type="evidence" value="ECO:0007669"/>
    <property type="project" value="InterPro"/>
</dbReference>
<comment type="similarity">
    <text evidence="3 9">Belongs to the class I-like SAM-binding methyltransferase superfamily. TPMT family.</text>
</comment>
<keyword evidence="6 9" id="KW-0489">Methyltransferase</keyword>
<dbReference type="InterPro" id="IPR025835">
    <property type="entry name" value="Thiopurine_S-MeTrfase"/>
</dbReference>
<sequence length="218" mass="24763">MDPQFWLERWDNNQIGFHQDEINTHLQRFWPQLGLAPDSHVFVPLAGKTLDLLWLAAQGHRVTGVEISERAVRAFFDENDLTPQVRDTDGFRLWQAGEITLMEGDYFDLIPEELGPLDAVFDRASLIALPPAMRPGYARQLQRLAPACPVLLVTLDYDQDEMDGPPFAVSAGEVEQLYAASHRISPLDVLDVLAENARFRERGLTRLEERVYRLAPLA</sequence>